<dbReference type="GO" id="GO:0003964">
    <property type="term" value="F:RNA-directed DNA polymerase activity"/>
    <property type="evidence" value="ECO:0007669"/>
    <property type="project" value="UniProtKB-KW"/>
</dbReference>
<evidence type="ECO:0000313" key="2">
    <source>
        <dbReference type="EMBL" id="KAF7346431.1"/>
    </source>
</evidence>
<dbReference type="SUPFAM" id="SSF56219">
    <property type="entry name" value="DNase I-like"/>
    <property type="match status" value="1"/>
</dbReference>
<accession>A0A8H6XU31</accession>
<dbReference type="Gene3D" id="3.60.10.10">
    <property type="entry name" value="Endonuclease/exonuclease/phosphatase"/>
    <property type="match status" value="1"/>
</dbReference>
<dbReference type="InterPro" id="IPR036691">
    <property type="entry name" value="Endo/exonu/phosph_ase_sf"/>
</dbReference>
<reference evidence="2" key="1">
    <citation type="submission" date="2020-05" db="EMBL/GenBank/DDBJ databases">
        <title>Mycena genomes resolve the evolution of fungal bioluminescence.</title>
        <authorList>
            <person name="Tsai I.J."/>
        </authorList>
    </citation>
    <scope>NUCLEOTIDE SEQUENCE</scope>
    <source>
        <strain evidence="2">160909Yilan</strain>
    </source>
</reference>
<keyword evidence="2" id="KW-0808">Transferase</keyword>
<dbReference type="Proteomes" id="UP000623467">
    <property type="component" value="Unassembled WGS sequence"/>
</dbReference>
<dbReference type="PROSITE" id="PS50879">
    <property type="entry name" value="RNASE_H_1"/>
    <property type="match status" value="1"/>
</dbReference>
<dbReference type="GO" id="GO:0004523">
    <property type="term" value="F:RNA-DNA hybrid ribonuclease activity"/>
    <property type="evidence" value="ECO:0007669"/>
    <property type="project" value="InterPro"/>
</dbReference>
<sequence>MKIWQQNLDRGLENQHELINVLLTEGCHFVVLQEPYMGPGAWTRADAQWRVVYPTSHGKEGVRSRAVTLVNVSLPTDTWSQMQINSPDMVAVEFRGAFGTLRIVNIYNDINHDETLKALRDFMREAGGDSGHVRGRSITSEAARAVAPLLQLLGHYNMKMALPQGIPTLRAKRTGNLTRPDNAFCSEEFLDFLISCDAYPHRVPGTTDHFPIISEINLVLPVKGKEERWSWRETNWEEMREMMKGELAALGEVDGYGGLDEVLEAIRMLDQARWWTEELSRLRKEKEKLARLSFQHRSLPESPVHEQYRIARNSFSGRVRDARRKHWAEWLSQIDGSDIWTAGQLMKSAGSDGGRTRVPDLKRRGRDGAIEVAATNSRKSEWMVEEFYPRRGEGATDPPVDAEYPDPMWAYEPISEALLHQAIAKMKPWKATRSGTLPNSVYKFCADLLVPRLSKIYRALDIYQHEPEDWKRTETIVARKPGKPDYSAVGAHRPLILSHGHARIRNAAKTIQVATHAELYCMLPANHYGGRPGRTGVDMVQGLVKKIKDAWRKGKVATLLLRDVKGAFPSAMISRVVHNMRMAGVPKEHTDWMLRRFQGRTTRLVFDDYVSEPFPIEDGLDQGDPQSVICYLFYNSPLARLHDDSGIYIDDYHLLDCGRDRDEGGWSERVGMTHNSTFGAAKDQVCHFSQRRVTQTRPFGQKSVMVPEKRPNLVIDGHDVRPSKAVKLVGIWLDENLTFKEQAAAAVAKGQEWVVNFKRLGKVTGGVGTSYIRQLYLAICIPRMLYGAEVWLVPTRQRVQGANRKRDTRAAVKKLASIQLKAARLIVGGMASSPGDLLDAHADLLPMNLAVDKILQKAALRYATLPRTHPLHDAVAKVVRYGHVKKHPSPLHFLMTAYKDVRQGLVEEIPAVRMEPKWRAPLEVRVAESKEEAKEAALKETARVTLFSDGSLIDGRVGAAGLLCVDGTVKRVKGLRLGSAKRYGVYEAEGVGQILALECLRLEAEEWINGIVPLGLDNTAAIRATTAPGPGVGRYLWDLFHRRLLAAKDEHPGLELRVDWTPGHVEIPGNEAAKRAAKDGSFGGTPGFLTKLPYSKSALALAHTRELAKAAKKQFKRSRRHHRISRIDPMMPSSKFRKLTKSLPRKHSSLLFQLRSHHAPLAKHLYRLNKAPDPTCPCCGLYEETVDHFLHFCPAHHDARRQLRAVNRLAAHSRHLLTNPKLLPDLFLYIQRTGRFRSVFGDFELLERPQDT</sequence>
<feature type="domain" description="RNase H type-1" evidence="1">
    <location>
        <begin position="940"/>
        <end position="1082"/>
    </location>
</feature>
<dbReference type="Gene3D" id="3.30.420.10">
    <property type="entry name" value="Ribonuclease H-like superfamily/Ribonuclease H"/>
    <property type="match status" value="1"/>
</dbReference>
<dbReference type="PANTHER" id="PTHR33481">
    <property type="entry name" value="REVERSE TRANSCRIPTASE"/>
    <property type="match status" value="1"/>
</dbReference>
<dbReference type="PANTHER" id="PTHR33481:SF1">
    <property type="entry name" value="ENDONUCLEASE_EXONUCLEASE_PHOSPHATASE DOMAIN-CONTAINING PROTEIN-RELATED"/>
    <property type="match status" value="1"/>
</dbReference>
<dbReference type="CDD" id="cd09276">
    <property type="entry name" value="Rnase_HI_RT_non_LTR"/>
    <property type="match status" value="1"/>
</dbReference>
<proteinExistence type="predicted"/>
<dbReference type="AlphaFoldDB" id="A0A8H6XU31"/>
<dbReference type="OrthoDB" id="412006at2759"/>
<evidence type="ECO:0000259" key="1">
    <source>
        <dbReference type="PROSITE" id="PS50879"/>
    </source>
</evidence>
<dbReference type="InterPro" id="IPR012337">
    <property type="entry name" value="RNaseH-like_sf"/>
</dbReference>
<keyword evidence="2" id="KW-0548">Nucleotidyltransferase</keyword>
<dbReference type="InterPro" id="IPR002156">
    <property type="entry name" value="RNaseH_domain"/>
</dbReference>
<comment type="caution">
    <text evidence="2">The sequence shown here is derived from an EMBL/GenBank/DDBJ whole genome shotgun (WGS) entry which is preliminary data.</text>
</comment>
<keyword evidence="3" id="KW-1185">Reference proteome</keyword>
<organism evidence="2 3">
    <name type="scientific">Mycena sanguinolenta</name>
    <dbReference type="NCBI Taxonomy" id="230812"/>
    <lineage>
        <taxon>Eukaryota</taxon>
        <taxon>Fungi</taxon>
        <taxon>Dikarya</taxon>
        <taxon>Basidiomycota</taxon>
        <taxon>Agaricomycotina</taxon>
        <taxon>Agaricomycetes</taxon>
        <taxon>Agaricomycetidae</taxon>
        <taxon>Agaricales</taxon>
        <taxon>Marasmiineae</taxon>
        <taxon>Mycenaceae</taxon>
        <taxon>Mycena</taxon>
    </lineage>
</organism>
<evidence type="ECO:0000313" key="3">
    <source>
        <dbReference type="Proteomes" id="UP000623467"/>
    </source>
</evidence>
<dbReference type="GO" id="GO:0003676">
    <property type="term" value="F:nucleic acid binding"/>
    <property type="evidence" value="ECO:0007669"/>
    <property type="project" value="InterPro"/>
</dbReference>
<dbReference type="EMBL" id="JACAZH010000019">
    <property type="protein sequence ID" value="KAF7346431.1"/>
    <property type="molecule type" value="Genomic_DNA"/>
</dbReference>
<protein>
    <submittedName>
        <fullName evidence="2">RNA-directed DNA polymerase from transposon X-element</fullName>
    </submittedName>
</protein>
<keyword evidence="2" id="KW-0695">RNA-directed DNA polymerase</keyword>
<dbReference type="SUPFAM" id="SSF53098">
    <property type="entry name" value="Ribonuclease H-like"/>
    <property type="match status" value="1"/>
</dbReference>
<name>A0A8H6XU31_9AGAR</name>
<dbReference type="InterPro" id="IPR036397">
    <property type="entry name" value="RNaseH_sf"/>
</dbReference>
<gene>
    <name evidence="2" type="ORF">MSAN_01871000</name>
</gene>